<accession>A0A0P8XYY3</accession>
<name>A0A0P8XYY3_DROAN</name>
<gene>
    <name evidence="2" type="primary">Dana\GF28087</name>
    <name evidence="2" type="ORF">GF28087</name>
</gene>
<feature type="compositionally biased region" description="Low complexity" evidence="1">
    <location>
        <begin position="25"/>
        <end position="37"/>
    </location>
</feature>
<organism evidence="2 3">
    <name type="scientific">Drosophila ananassae</name>
    <name type="common">Fruit fly</name>
    <dbReference type="NCBI Taxonomy" id="7217"/>
    <lineage>
        <taxon>Eukaryota</taxon>
        <taxon>Metazoa</taxon>
        <taxon>Ecdysozoa</taxon>
        <taxon>Arthropoda</taxon>
        <taxon>Hexapoda</taxon>
        <taxon>Insecta</taxon>
        <taxon>Pterygota</taxon>
        <taxon>Neoptera</taxon>
        <taxon>Endopterygota</taxon>
        <taxon>Diptera</taxon>
        <taxon>Brachycera</taxon>
        <taxon>Muscomorpha</taxon>
        <taxon>Ephydroidea</taxon>
        <taxon>Drosophilidae</taxon>
        <taxon>Drosophila</taxon>
        <taxon>Sophophora</taxon>
    </lineage>
</organism>
<feature type="region of interest" description="Disordered" evidence="1">
    <location>
        <begin position="25"/>
        <end position="46"/>
    </location>
</feature>
<dbReference type="EMBL" id="CH902635">
    <property type="protein sequence ID" value="KPU74734.1"/>
    <property type="molecule type" value="Genomic_DNA"/>
</dbReference>
<reference evidence="2 3" key="1">
    <citation type="journal article" date="2007" name="Nature">
        <title>Evolution of genes and genomes on the Drosophila phylogeny.</title>
        <authorList>
            <consortium name="Drosophila 12 Genomes Consortium"/>
            <person name="Clark A.G."/>
            <person name="Eisen M.B."/>
            <person name="Smith D.R."/>
            <person name="Bergman C.M."/>
            <person name="Oliver B."/>
            <person name="Markow T.A."/>
            <person name="Kaufman T.C."/>
            <person name="Kellis M."/>
            <person name="Gelbart W."/>
            <person name="Iyer V.N."/>
            <person name="Pollard D.A."/>
            <person name="Sackton T.B."/>
            <person name="Larracuente A.M."/>
            <person name="Singh N.D."/>
            <person name="Abad J.P."/>
            <person name="Abt D.N."/>
            <person name="Adryan B."/>
            <person name="Aguade M."/>
            <person name="Akashi H."/>
            <person name="Anderson W.W."/>
            <person name="Aquadro C.F."/>
            <person name="Ardell D.H."/>
            <person name="Arguello R."/>
            <person name="Artieri C.G."/>
            <person name="Barbash D.A."/>
            <person name="Barker D."/>
            <person name="Barsanti P."/>
            <person name="Batterham P."/>
            <person name="Batzoglou S."/>
            <person name="Begun D."/>
            <person name="Bhutkar A."/>
            <person name="Blanco E."/>
            <person name="Bosak S.A."/>
            <person name="Bradley R.K."/>
            <person name="Brand A.D."/>
            <person name="Brent M.R."/>
            <person name="Brooks A.N."/>
            <person name="Brown R.H."/>
            <person name="Butlin R.K."/>
            <person name="Caggese C."/>
            <person name="Calvi B.R."/>
            <person name="Bernardo de Carvalho A."/>
            <person name="Caspi A."/>
            <person name="Castrezana S."/>
            <person name="Celniker S.E."/>
            <person name="Chang J.L."/>
            <person name="Chapple C."/>
            <person name="Chatterji S."/>
            <person name="Chinwalla A."/>
            <person name="Civetta A."/>
            <person name="Clifton S.W."/>
            <person name="Comeron J.M."/>
            <person name="Costello J.C."/>
            <person name="Coyne J.A."/>
            <person name="Daub J."/>
            <person name="David R.G."/>
            <person name="Delcher A.L."/>
            <person name="Delehaunty K."/>
            <person name="Do C.B."/>
            <person name="Ebling H."/>
            <person name="Edwards K."/>
            <person name="Eickbush T."/>
            <person name="Evans J.D."/>
            <person name="Filipski A."/>
            <person name="Findeiss S."/>
            <person name="Freyhult E."/>
            <person name="Fulton L."/>
            <person name="Fulton R."/>
            <person name="Garcia A.C."/>
            <person name="Gardiner A."/>
            <person name="Garfield D.A."/>
            <person name="Garvin B.E."/>
            <person name="Gibson G."/>
            <person name="Gilbert D."/>
            <person name="Gnerre S."/>
            <person name="Godfrey J."/>
            <person name="Good R."/>
            <person name="Gotea V."/>
            <person name="Gravely B."/>
            <person name="Greenberg A.J."/>
            <person name="Griffiths-Jones S."/>
            <person name="Gross S."/>
            <person name="Guigo R."/>
            <person name="Gustafson E.A."/>
            <person name="Haerty W."/>
            <person name="Hahn M.W."/>
            <person name="Halligan D.L."/>
            <person name="Halpern A.L."/>
            <person name="Halter G.M."/>
            <person name="Han M.V."/>
            <person name="Heger A."/>
            <person name="Hillier L."/>
            <person name="Hinrichs A.S."/>
            <person name="Holmes I."/>
            <person name="Hoskins R.A."/>
            <person name="Hubisz M.J."/>
            <person name="Hultmark D."/>
            <person name="Huntley M.A."/>
            <person name="Jaffe D.B."/>
            <person name="Jagadeeshan S."/>
            <person name="Jeck W.R."/>
            <person name="Johnson J."/>
            <person name="Jones C.D."/>
            <person name="Jordan W.C."/>
            <person name="Karpen G.H."/>
            <person name="Kataoka E."/>
            <person name="Keightley P.D."/>
            <person name="Kheradpour P."/>
            <person name="Kirkness E.F."/>
            <person name="Koerich L.B."/>
            <person name="Kristiansen K."/>
            <person name="Kudrna D."/>
            <person name="Kulathinal R.J."/>
            <person name="Kumar S."/>
            <person name="Kwok R."/>
            <person name="Lander E."/>
            <person name="Langley C.H."/>
            <person name="Lapoint R."/>
            <person name="Lazzaro B.P."/>
            <person name="Lee S.J."/>
            <person name="Levesque L."/>
            <person name="Li R."/>
            <person name="Lin C.F."/>
            <person name="Lin M.F."/>
            <person name="Lindblad-Toh K."/>
            <person name="Llopart A."/>
            <person name="Long M."/>
            <person name="Low L."/>
            <person name="Lozovsky E."/>
            <person name="Lu J."/>
            <person name="Luo M."/>
            <person name="Machado C.A."/>
            <person name="Makalowski W."/>
            <person name="Marzo M."/>
            <person name="Matsuda M."/>
            <person name="Matzkin L."/>
            <person name="McAllister B."/>
            <person name="McBride C.S."/>
            <person name="McKernan B."/>
            <person name="McKernan K."/>
            <person name="Mendez-Lago M."/>
            <person name="Minx P."/>
            <person name="Mollenhauer M.U."/>
            <person name="Montooth K."/>
            <person name="Mount S.M."/>
            <person name="Mu X."/>
            <person name="Myers E."/>
            <person name="Negre B."/>
            <person name="Newfeld S."/>
            <person name="Nielsen R."/>
            <person name="Noor M.A."/>
            <person name="O'Grady P."/>
            <person name="Pachter L."/>
            <person name="Papaceit M."/>
            <person name="Parisi M.J."/>
            <person name="Parisi M."/>
            <person name="Parts L."/>
            <person name="Pedersen J.S."/>
            <person name="Pesole G."/>
            <person name="Phillippy A.M."/>
            <person name="Ponting C.P."/>
            <person name="Pop M."/>
            <person name="Porcelli D."/>
            <person name="Powell J.R."/>
            <person name="Prohaska S."/>
            <person name="Pruitt K."/>
            <person name="Puig M."/>
            <person name="Quesneville H."/>
            <person name="Ram K.R."/>
            <person name="Rand D."/>
            <person name="Rasmussen M.D."/>
            <person name="Reed L.K."/>
            <person name="Reenan R."/>
            <person name="Reily A."/>
            <person name="Remington K.A."/>
            <person name="Rieger T.T."/>
            <person name="Ritchie M.G."/>
            <person name="Robin C."/>
            <person name="Rogers Y.H."/>
            <person name="Rohde C."/>
            <person name="Rozas J."/>
            <person name="Rubenfield M.J."/>
            <person name="Ruiz A."/>
            <person name="Russo S."/>
            <person name="Salzberg S.L."/>
            <person name="Sanchez-Gracia A."/>
            <person name="Saranga D.J."/>
            <person name="Sato H."/>
            <person name="Schaeffer S.W."/>
            <person name="Schatz M.C."/>
            <person name="Schlenke T."/>
            <person name="Schwartz R."/>
            <person name="Segarra C."/>
            <person name="Singh R.S."/>
            <person name="Sirot L."/>
            <person name="Sirota M."/>
            <person name="Sisneros N.B."/>
            <person name="Smith C.D."/>
            <person name="Smith T.F."/>
            <person name="Spieth J."/>
            <person name="Stage D.E."/>
            <person name="Stark A."/>
            <person name="Stephan W."/>
            <person name="Strausberg R.L."/>
            <person name="Strempel S."/>
            <person name="Sturgill D."/>
            <person name="Sutton G."/>
            <person name="Sutton G.G."/>
            <person name="Tao W."/>
            <person name="Teichmann S."/>
            <person name="Tobari Y.N."/>
            <person name="Tomimura Y."/>
            <person name="Tsolas J.M."/>
            <person name="Valente V.L."/>
            <person name="Venter E."/>
            <person name="Venter J.C."/>
            <person name="Vicario S."/>
            <person name="Vieira F.G."/>
            <person name="Vilella A.J."/>
            <person name="Villasante A."/>
            <person name="Walenz B."/>
            <person name="Wang J."/>
            <person name="Wasserman M."/>
            <person name="Watts T."/>
            <person name="Wilson D."/>
            <person name="Wilson R.K."/>
            <person name="Wing R.A."/>
            <person name="Wolfner M.F."/>
            <person name="Wong A."/>
            <person name="Wong G.K."/>
            <person name="Wu C.I."/>
            <person name="Wu G."/>
            <person name="Yamamoto D."/>
            <person name="Yang H.P."/>
            <person name="Yang S.P."/>
            <person name="Yorke J.A."/>
            <person name="Yoshida K."/>
            <person name="Zdobnov E."/>
            <person name="Zhang P."/>
            <person name="Zhang Y."/>
            <person name="Zimin A.V."/>
            <person name="Baldwin J."/>
            <person name="Abdouelleil A."/>
            <person name="Abdulkadir J."/>
            <person name="Abebe A."/>
            <person name="Abera B."/>
            <person name="Abreu J."/>
            <person name="Acer S.C."/>
            <person name="Aftuck L."/>
            <person name="Alexander A."/>
            <person name="An P."/>
            <person name="Anderson E."/>
            <person name="Anderson S."/>
            <person name="Arachi H."/>
            <person name="Azer M."/>
            <person name="Bachantsang P."/>
            <person name="Barry A."/>
            <person name="Bayul T."/>
            <person name="Berlin A."/>
            <person name="Bessette D."/>
            <person name="Bloom T."/>
            <person name="Blye J."/>
            <person name="Boguslavskiy L."/>
            <person name="Bonnet C."/>
            <person name="Boukhgalter B."/>
            <person name="Bourzgui I."/>
            <person name="Brown A."/>
            <person name="Cahill P."/>
            <person name="Channer S."/>
            <person name="Cheshatsang Y."/>
            <person name="Chuda L."/>
            <person name="Citroen M."/>
            <person name="Collymore A."/>
            <person name="Cooke P."/>
            <person name="Costello M."/>
            <person name="D'Aco K."/>
            <person name="Daza R."/>
            <person name="De Haan G."/>
            <person name="DeGray S."/>
            <person name="DeMaso C."/>
            <person name="Dhargay N."/>
            <person name="Dooley K."/>
            <person name="Dooley E."/>
            <person name="Doricent M."/>
            <person name="Dorje P."/>
            <person name="Dorjee K."/>
            <person name="Dupes A."/>
            <person name="Elong R."/>
            <person name="Falk J."/>
            <person name="Farina A."/>
            <person name="Faro S."/>
            <person name="Ferguson D."/>
            <person name="Fisher S."/>
            <person name="Foley C.D."/>
            <person name="Franke A."/>
            <person name="Friedrich D."/>
            <person name="Gadbois L."/>
            <person name="Gearin G."/>
            <person name="Gearin C.R."/>
            <person name="Giannoukos G."/>
            <person name="Goode T."/>
            <person name="Graham J."/>
            <person name="Grandbois E."/>
            <person name="Grewal S."/>
            <person name="Gyaltsen K."/>
            <person name="Hafez N."/>
            <person name="Hagos B."/>
            <person name="Hall J."/>
            <person name="Henson C."/>
            <person name="Hollinger A."/>
            <person name="Honan T."/>
            <person name="Huard M.D."/>
            <person name="Hughes L."/>
            <person name="Hurhula B."/>
            <person name="Husby M.E."/>
            <person name="Kamat A."/>
            <person name="Kanga B."/>
            <person name="Kashin S."/>
            <person name="Khazanovich D."/>
            <person name="Kisner P."/>
            <person name="Lance K."/>
            <person name="Lara M."/>
            <person name="Lee W."/>
            <person name="Lennon N."/>
            <person name="Letendre F."/>
            <person name="LeVine R."/>
            <person name="Lipovsky A."/>
            <person name="Liu X."/>
            <person name="Liu J."/>
            <person name="Liu S."/>
            <person name="Lokyitsang T."/>
            <person name="Lokyitsang Y."/>
            <person name="Lubonja R."/>
            <person name="Lui A."/>
            <person name="MacDonald P."/>
            <person name="Magnisalis V."/>
            <person name="Maru K."/>
            <person name="Matthews C."/>
            <person name="McCusker W."/>
            <person name="McDonough S."/>
            <person name="Mehta T."/>
            <person name="Meldrim J."/>
            <person name="Meneus L."/>
            <person name="Mihai O."/>
            <person name="Mihalev A."/>
            <person name="Mihova T."/>
            <person name="Mittelman R."/>
            <person name="Mlenga V."/>
            <person name="Montmayeur A."/>
            <person name="Mulrain L."/>
            <person name="Navidi A."/>
            <person name="Naylor J."/>
            <person name="Negash T."/>
            <person name="Nguyen T."/>
            <person name="Nguyen N."/>
            <person name="Nicol R."/>
            <person name="Norbu C."/>
            <person name="Norbu N."/>
            <person name="Novod N."/>
            <person name="O'Neill B."/>
            <person name="Osman S."/>
            <person name="Markiewicz E."/>
            <person name="Oyono O.L."/>
            <person name="Patti C."/>
            <person name="Phunkhang P."/>
            <person name="Pierre F."/>
            <person name="Priest M."/>
            <person name="Raghuraman S."/>
            <person name="Rege F."/>
            <person name="Reyes R."/>
            <person name="Rise C."/>
            <person name="Rogov P."/>
            <person name="Ross K."/>
            <person name="Ryan E."/>
            <person name="Settipalli S."/>
            <person name="Shea T."/>
            <person name="Sherpa N."/>
            <person name="Shi L."/>
            <person name="Shih D."/>
            <person name="Sparrow T."/>
            <person name="Spaulding J."/>
            <person name="Stalker J."/>
            <person name="Stange-Thomann N."/>
            <person name="Stavropoulos S."/>
            <person name="Stone C."/>
            <person name="Strader C."/>
            <person name="Tesfaye S."/>
            <person name="Thomson T."/>
            <person name="Thoulutsang Y."/>
            <person name="Thoulutsang D."/>
            <person name="Topham K."/>
            <person name="Topping I."/>
            <person name="Tsamla T."/>
            <person name="Vassiliev H."/>
            <person name="Vo A."/>
            <person name="Wangchuk T."/>
            <person name="Wangdi T."/>
            <person name="Weiand M."/>
            <person name="Wilkinson J."/>
            <person name="Wilson A."/>
            <person name="Yadav S."/>
            <person name="Young G."/>
            <person name="Yu Q."/>
            <person name="Zembek L."/>
            <person name="Zhong D."/>
            <person name="Zimmer A."/>
            <person name="Zwirko Z."/>
            <person name="Jaffe D.B."/>
            <person name="Alvarez P."/>
            <person name="Brockman W."/>
            <person name="Butler J."/>
            <person name="Chin C."/>
            <person name="Gnerre S."/>
            <person name="Grabherr M."/>
            <person name="Kleber M."/>
            <person name="Mauceli E."/>
            <person name="MacCallum I."/>
        </authorList>
    </citation>
    <scope>NUCLEOTIDE SEQUENCE [LARGE SCALE GENOMIC DNA]</scope>
    <source>
        <strain evidence="3">Tucson 14024-0371.13</strain>
    </source>
</reference>
<dbReference type="Proteomes" id="UP000007801">
    <property type="component" value="Unassembled WGS sequence"/>
</dbReference>
<evidence type="ECO:0000313" key="2">
    <source>
        <dbReference type="EMBL" id="KPU74734.1"/>
    </source>
</evidence>
<evidence type="ECO:0000256" key="1">
    <source>
        <dbReference type="SAM" id="MobiDB-lite"/>
    </source>
</evidence>
<sequence>MLRPGFQNIFASFSPVRVSASLFPSSFRPSSAYSRSWSRSRSRSRV</sequence>
<dbReference type="AlphaFoldDB" id="A0A0P8XYY3"/>
<proteinExistence type="predicted"/>
<evidence type="ECO:0000313" key="3">
    <source>
        <dbReference type="Proteomes" id="UP000007801"/>
    </source>
</evidence>
<keyword evidence="3" id="KW-1185">Reference proteome</keyword>
<protein>
    <submittedName>
        <fullName evidence="2">Uncharacterized protein</fullName>
    </submittedName>
</protein>
<dbReference type="InParanoid" id="A0A0P8XYY3"/>